<comment type="caution">
    <text evidence="2">The sequence shown here is derived from an EMBL/GenBank/DDBJ whole genome shotgun (WGS) entry which is preliminary data.</text>
</comment>
<dbReference type="AlphaFoldDB" id="A0AAD4U5T9"/>
<name>A0AAD4U5T9_OVIAM</name>
<evidence type="ECO:0000313" key="3">
    <source>
        <dbReference type="Proteomes" id="UP001214576"/>
    </source>
</evidence>
<reference evidence="2" key="1">
    <citation type="submission" date="2022-03" db="EMBL/GenBank/DDBJ databases">
        <title>Genomic analyses of argali, domestic sheep and their hybrids provide insights into chromosomal evolution, heterosis and genetic basis of agronomic traits.</title>
        <authorList>
            <person name="Li M."/>
        </authorList>
    </citation>
    <scope>NUCLEOTIDE SEQUENCE</scope>
    <source>
        <strain evidence="2">CAU-MHL-2022a</strain>
        <tissue evidence="2">Skin</tissue>
    </source>
</reference>
<feature type="compositionally biased region" description="Polar residues" evidence="1">
    <location>
        <begin position="56"/>
        <end position="65"/>
    </location>
</feature>
<dbReference type="EMBL" id="JAKZEL010000011">
    <property type="protein sequence ID" value="KAI4539056.1"/>
    <property type="molecule type" value="Genomic_DNA"/>
</dbReference>
<accession>A0AAD4U5T9</accession>
<dbReference type="Proteomes" id="UP001214576">
    <property type="component" value="Unassembled WGS sequence"/>
</dbReference>
<feature type="compositionally biased region" description="Polar residues" evidence="1">
    <location>
        <begin position="21"/>
        <end position="30"/>
    </location>
</feature>
<proteinExistence type="predicted"/>
<evidence type="ECO:0000256" key="1">
    <source>
        <dbReference type="SAM" id="MobiDB-lite"/>
    </source>
</evidence>
<gene>
    <name evidence="2" type="ORF">MG293_010448</name>
</gene>
<protein>
    <submittedName>
        <fullName evidence="2">Uncharacterized protein</fullName>
    </submittedName>
</protein>
<organism evidence="2 3">
    <name type="scientific">Ovis ammon polii</name>
    <dbReference type="NCBI Taxonomy" id="230172"/>
    <lineage>
        <taxon>Eukaryota</taxon>
        <taxon>Metazoa</taxon>
        <taxon>Chordata</taxon>
        <taxon>Craniata</taxon>
        <taxon>Vertebrata</taxon>
        <taxon>Euteleostomi</taxon>
        <taxon>Mammalia</taxon>
        <taxon>Eutheria</taxon>
        <taxon>Laurasiatheria</taxon>
        <taxon>Artiodactyla</taxon>
        <taxon>Ruminantia</taxon>
        <taxon>Pecora</taxon>
        <taxon>Bovidae</taxon>
        <taxon>Caprinae</taxon>
        <taxon>Ovis</taxon>
    </lineage>
</organism>
<feature type="region of interest" description="Disordered" evidence="1">
    <location>
        <begin position="1"/>
        <end position="75"/>
    </location>
</feature>
<feature type="region of interest" description="Disordered" evidence="1">
    <location>
        <begin position="92"/>
        <end position="135"/>
    </location>
</feature>
<sequence length="135" mass="14622">MSSCRGNRRERPNPKLAGSAVHQTMKQSFSLDEEYRTRPLPEPTSHPSFGEEPSSCPLSGGNQTIPERAGSLLNAGNELLRSPRMTPYVTGTAVPAEALPDSSPPRSLCAVNHSGESAASPKLRRRLAQESWGHF</sequence>
<keyword evidence="3" id="KW-1185">Reference proteome</keyword>
<evidence type="ECO:0000313" key="2">
    <source>
        <dbReference type="EMBL" id="KAI4539056.1"/>
    </source>
</evidence>